<dbReference type="Pfam" id="PF00042">
    <property type="entry name" value="Globin"/>
    <property type="match status" value="1"/>
</dbReference>
<keyword evidence="4 14" id="KW-0349">Heme</keyword>
<keyword evidence="9" id="KW-0408">Iron</keyword>
<sequence>MLSASSAAVVRETLPVVGAAIGDITPVFYGKMFADHPELLDNLFNRGNQANGEQQKALAGSIATFATLLLERPDDRPDAMLARIAHKHVSVGVTEDQYPLVHHYLFAAIVEVLGDIVTPEVAAAWDEVYWLMAKSLVAAEKTLMAQAGSDRYGQWRPWRVDARTEETADVVSFLLSPADDAPVPGFRPGQYVSVAVDLPDGSRQLRQYSLSSGPLAEQRRLTVKRVHGGGRPAGEVSDHLHRHTREGDLLQLSAPFGDIALEDGDGPLLLASAGIGITPMIGMLRHLSDTGSRRRVVVVHADRSEDDHAMRAEQAALVDALPGAELHLWYEQGARDGEARTGLCDLSVLDLPAGATAYLCGPVPFLKATREDLLRGGVAARDVHYEVFGPDLGLA</sequence>
<evidence type="ECO:0000256" key="3">
    <source>
        <dbReference type="ARBA" id="ARBA00012229"/>
    </source>
</evidence>
<evidence type="ECO:0000256" key="7">
    <source>
        <dbReference type="ARBA" id="ARBA00022723"/>
    </source>
</evidence>
<keyword evidence="18" id="KW-1185">Reference proteome</keyword>
<evidence type="ECO:0000256" key="11">
    <source>
        <dbReference type="ARBA" id="ARBA00023027"/>
    </source>
</evidence>
<dbReference type="SUPFAM" id="SSF46458">
    <property type="entry name" value="Globin-like"/>
    <property type="match status" value="1"/>
</dbReference>
<dbReference type="PROSITE" id="PS51384">
    <property type="entry name" value="FAD_FR"/>
    <property type="match status" value="1"/>
</dbReference>
<keyword evidence="10" id="KW-0411">Iron-sulfur</keyword>
<evidence type="ECO:0000256" key="13">
    <source>
        <dbReference type="ARBA" id="ARBA00049433"/>
    </source>
</evidence>
<dbReference type="Gene3D" id="2.40.30.10">
    <property type="entry name" value="Translation factors"/>
    <property type="match status" value="1"/>
</dbReference>
<comment type="cofactor">
    <cofactor evidence="1">
        <name>heme b</name>
        <dbReference type="ChEBI" id="CHEBI:60344"/>
    </cofactor>
</comment>
<evidence type="ECO:0000313" key="17">
    <source>
        <dbReference type="EMBL" id="GAA2503741.1"/>
    </source>
</evidence>
<dbReference type="SUPFAM" id="SSF63380">
    <property type="entry name" value="Riboflavin synthase domain-like"/>
    <property type="match status" value="1"/>
</dbReference>
<dbReference type="SUPFAM" id="SSF52343">
    <property type="entry name" value="Ferredoxin reductase-like, C-terminal NADP-linked domain"/>
    <property type="match status" value="1"/>
</dbReference>
<evidence type="ECO:0000256" key="8">
    <source>
        <dbReference type="ARBA" id="ARBA00022857"/>
    </source>
</evidence>
<dbReference type="EC" id="1.14.12.17" evidence="3"/>
<evidence type="ECO:0000256" key="10">
    <source>
        <dbReference type="ARBA" id="ARBA00023014"/>
    </source>
</evidence>
<keyword evidence="6" id="KW-0001">2Fe-2S</keyword>
<keyword evidence="8" id="KW-0521">NADP</keyword>
<dbReference type="CDD" id="cd06184">
    <property type="entry name" value="flavohem_like_fad_nad_binding"/>
    <property type="match status" value="1"/>
</dbReference>
<dbReference type="Gene3D" id="3.40.50.80">
    <property type="entry name" value="Nucleotide-binding domain of ferredoxin-NADP reductase (FNR) module"/>
    <property type="match status" value="1"/>
</dbReference>
<keyword evidence="5 14" id="KW-0561">Oxygen transport</keyword>
<evidence type="ECO:0000256" key="5">
    <source>
        <dbReference type="ARBA" id="ARBA00022621"/>
    </source>
</evidence>
<dbReference type="RefSeq" id="WP_344385108.1">
    <property type="nucleotide sequence ID" value="NZ_BAAATA010000034.1"/>
</dbReference>
<evidence type="ECO:0000256" key="6">
    <source>
        <dbReference type="ARBA" id="ARBA00022714"/>
    </source>
</evidence>
<dbReference type="Proteomes" id="UP001501358">
    <property type="component" value="Unassembled WGS sequence"/>
</dbReference>
<gene>
    <name evidence="17" type="ORF">GCM10010406_45380</name>
</gene>
<dbReference type="InterPro" id="IPR017938">
    <property type="entry name" value="Riboflavin_synthase-like_b-brl"/>
</dbReference>
<evidence type="ECO:0000313" key="18">
    <source>
        <dbReference type="Proteomes" id="UP001501358"/>
    </source>
</evidence>
<dbReference type="PRINTS" id="PR00409">
    <property type="entry name" value="PHDIOXRDTASE"/>
</dbReference>
<evidence type="ECO:0000256" key="4">
    <source>
        <dbReference type="ARBA" id="ARBA00022617"/>
    </source>
</evidence>
<dbReference type="InterPro" id="IPR001433">
    <property type="entry name" value="OxRdtase_FAD/NAD-bd"/>
</dbReference>
<organism evidence="17 18">
    <name type="scientific">Streptomyces thermolineatus</name>
    <dbReference type="NCBI Taxonomy" id="44033"/>
    <lineage>
        <taxon>Bacteria</taxon>
        <taxon>Bacillati</taxon>
        <taxon>Actinomycetota</taxon>
        <taxon>Actinomycetes</taxon>
        <taxon>Kitasatosporales</taxon>
        <taxon>Streptomycetaceae</taxon>
        <taxon>Streptomyces</taxon>
    </lineage>
</organism>
<dbReference type="InterPro" id="IPR017927">
    <property type="entry name" value="FAD-bd_FR_type"/>
</dbReference>
<dbReference type="PANTHER" id="PTHR43396:SF3">
    <property type="entry name" value="FLAVOHEMOPROTEIN"/>
    <property type="match status" value="1"/>
</dbReference>
<dbReference type="InterPro" id="IPR039261">
    <property type="entry name" value="FNR_nucleotide-bd"/>
</dbReference>
<comment type="similarity">
    <text evidence="2">In the C-terminal section; belongs to the flavoprotein pyridine nucleotide cytochrome reductase family.</text>
</comment>
<evidence type="ECO:0000256" key="14">
    <source>
        <dbReference type="RuleBase" id="RU000356"/>
    </source>
</evidence>
<evidence type="ECO:0000256" key="9">
    <source>
        <dbReference type="ARBA" id="ARBA00023004"/>
    </source>
</evidence>
<accession>A0ABP5ZUM1</accession>
<reference evidence="18" key="1">
    <citation type="journal article" date="2019" name="Int. J. Syst. Evol. Microbiol.">
        <title>The Global Catalogue of Microorganisms (GCM) 10K type strain sequencing project: providing services to taxonomists for standard genome sequencing and annotation.</title>
        <authorList>
            <consortium name="The Broad Institute Genomics Platform"/>
            <consortium name="The Broad Institute Genome Sequencing Center for Infectious Disease"/>
            <person name="Wu L."/>
            <person name="Ma J."/>
        </authorList>
    </citation>
    <scope>NUCLEOTIDE SEQUENCE [LARGE SCALE GENOMIC DNA]</scope>
    <source>
        <strain evidence="18">JCM 6307</strain>
    </source>
</reference>
<dbReference type="InterPro" id="IPR000971">
    <property type="entry name" value="Globin"/>
</dbReference>
<evidence type="ECO:0000256" key="2">
    <source>
        <dbReference type="ARBA" id="ARBA00006401"/>
    </source>
</evidence>
<evidence type="ECO:0000259" key="15">
    <source>
        <dbReference type="PROSITE" id="PS01033"/>
    </source>
</evidence>
<dbReference type="Gene3D" id="1.10.490.10">
    <property type="entry name" value="Globins"/>
    <property type="match status" value="1"/>
</dbReference>
<evidence type="ECO:0000256" key="12">
    <source>
        <dbReference type="ARBA" id="ARBA00048649"/>
    </source>
</evidence>
<feature type="domain" description="FAD-binding FR-type" evidence="16">
    <location>
        <begin position="153"/>
        <end position="262"/>
    </location>
</feature>
<comment type="catalytic activity">
    <reaction evidence="12">
        <text>2 nitric oxide + NADH + 2 O2 = 2 nitrate + NAD(+) + H(+)</text>
        <dbReference type="Rhea" id="RHEA:19469"/>
        <dbReference type="ChEBI" id="CHEBI:15378"/>
        <dbReference type="ChEBI" id="CHEBI:15379"/>
        <dbReference type="ChEBI" id="CHEBI:16480"/>
        <dbReference type="ChEBI" id="CHEBI:17632"/>
        <dbReference type="ChEBI" id="CHEBI:57540"/>
        <dbReference type="ChEBI" id="CHEBI:57945"/>
        <dbReference type="EC" id="1.14.12.17"/>
    </reaction>
</comment>
<dbReference type="Pfam" id="PF00175">
    <property type="entry name" value="NAD_binding_1"/>
    <property type="match status" value="1"/>
</dbReference>
<comment type="similarity">
    <text evidence="14">Belongs to the globin family.</text>
</comment>
<dbReference type="EMBL" id="BAAATA010000034">
    <property type="protein sequence ID" value="GAA2503741.1"/>
    <property type="molecule type" value="Genomic_DNA"/>
</dbReference>
<comment type="caution">
    <text evidence="17">The sequence shown here is derived from an EMBL/GenBank/DDBJ whole genome shotgun (WGS) entry which is preliminary data.</text>
</comment>
<dbReference type="InterPro" id="IPR008333">
    <property type="entry name" value="Cbr1-like_FAD-bd_dom"/>
</dbReference>
<comment type="catalytic activity">
    <reaction evidence="13">
        <text>2 nitric oxide + NADPH + 2 O2 = 2 nitrate + NADP(+) + H(+)</text>
        <dbReference type="Rhea" id="RHEA:19465"/>
        <dbReference type="ChEBI" id="CHEBI:15378"/>
        <dbReference type="ChEBI" id="CHEBI:15379"/>
        <dbReference type="ChEBI" id="CHEBI:16480"/>
        <dbReference type="ChEBI" id="CHEBI:17632"/>
        <dbReference type="ChEBI" id="CHEBI:57783"/>
        <dbReference type="ChEBI" id="CHEBI:58349"/>
        <dbReference type="EC" id="1.14.12.17"/>
    </reaction>
</comment>
<dbReference type="InterPro" id="IPR012292">
    <property type="entry name" value="Globin/Proto"/>
</dbReference>
<dbReference type="PROSITE" id="PS01033">
    <property type="entry name" value="GLOBIN"/>
    <property type="match status" value="1"/>
</dbReference>
<dbReference type="PANTHER" id="PTHR43396">
    <property type="entry name" value="FLAVOHEMOPROTEIN"/>
    <property type="match status" value="1"/>
</dbReference>
<protein>
    <recommendedName>
        <fullName evidence="3">nitric oxide dioxygenase</fullName>
        <ecNumber evidence="3">1.14.12.17</ecNumber>
    </recommendedName>
</protein>
<keyword evidence="7" id="KW-0479">Metal-binding</keyword>
<name>A0ABP5ZUM1_9ACTN</name>
<proteinExistence type="inferred from homology"/>
<feature type="domain" description="Globin" evidence="15">
    <location>
        <begin position="1"/>
        <end position="141"/>
    </location>
</feature>
<dbReference type="InterPro" id="IPR009050">
    <property type="entry name" value="Globin-like_sf"/>
</dbReference>
<keyword evidence="14" id="KW-0813">Transport</keyword>
<keyword evidence="11" id="KW-0520">NAD</keyword>
<evidence type="ECO:0000259" key="16">
    <source>
        <dbReference type="PROSITE" id="PS51384"/>
    </source>
</evidence>
<dbReference type="CDD" id="cd14782">
    <property type="entry name" value="FHb-globin_2"/>
    <property type="match status" value="1"/>
</dbReference>
<dbReference type="Pfam" id="PF00970">
    <property type="entry name" value="FAD_binding_6"/>
    <property type="match status" value="1"/>
</dbReference>
<evidence type="ECO:0000256" key="1">
    <source>
        <dbReference type="ARBA" id="ARBA00001970"/>
    </source>
</evidence>